<feature type="transmembrane region" description="Helical" evidence="2">
    <location>
        <begin position="76"/>
        <end position="95"/>
    </location>
</feature>
<gene>
    <name evidence="3" type="ORF">ISU07_15725</name>
</gene>
<feature type="transmembrane region" description="Helical" evidence="2">
    <location>
        <begin position="101"/>
        <end position="120"/>
    </location>
</feature>
<keyword evidence="4" id="KW-1185">Reference proteome</keyword>
<organism evidence="3 4">
    <name type="scientific">Nocardioides islandensis</name>
    <dbReference type="NCBI Taxonomy" id="433663"/>
    <lineage>
        <taxon>Bacteria</taxon>
        <taxon>Bacillati</taxon>
        <taxon>Actinomycetota</taxon>
        <taxon>Actinomycetes</taxon>
        <taxon>Propionibacteriales</taxon>
        <taxon>Nocardioidaceae</taxon>
        <taxon>Nocardioides</taxon>
    </lineage>
</organism>
<protein>
    <submittedName>
        <fullName evidence="3">Uncharacterized protein</fullName>
    </submittedName>
</protein>
<keyword evidence="2" id="KW-0812">Transmembrane</keyword>
<accession>A0A930VFB7</accession>
<sequence length="158" mass="16127">MGAVVGFAGLAVFQLLLAAGAPLGKAAWGGANEGRLPPGLRVGSAVSIVVYAVAAAVIIRRAGFRLNWPSRTTARIGTWVLVVLMTAGTSANVLSQSPWERFLLGPVTLVLAGLCLVVALSDTEGELRAGSRGGEQLSRTSSAGVPSVSGHRWHGGAE</sequence>
<evidence type="ECO:0000256" key="2">
    <source>
        <dbReference type="SAM" id="Phobius"/>
    </source>
</evidence>
<evidence type="ECO:0000313" key="3">
    <source>
        <dbReference type="EMBL" id="MBF4764581.1"/>
    </source>
</evidence>
<reference evidence="3" key="1">
    <citation type="submission" date="2020-11" db="EMBL/GenBank/DDBJ databases">
        <title>Nocardioides sp. nov., isolated from Soil of Cynanchum wilfordii Hemsley rhizosphere.</title>
        <authorList>
            <person name="Lee J.-S."/>
            <person name="Suh M.K."/>
            <person name="Kim J.-S."/>
        </authorList>
    </citation>
    <scope>NUCLEOTIDE SEQUENCE</scope>
    <source>
        <strain evidence="3">KCTC 19275</strain>
    </source>
</reference>
<name>A0A930VFB7_9ACTN</name>
<feature type="region of interest" description="Disordered" evidence="1">
    <location>
        <begin position="128"/>
        <end position="158"/>
    </location>
</feature>
<proteinExistence type="predicted"/>
<dbReference type="AlphaFoldDB" id="A0A930VFB7"/>
<evidence type="ECO:0000256" key="1">
    <source>
        <dbReference type="SAM" id="MobiDB-lite"/>
    </source>
</evidence>
<dbReference type="Proteomes" id="UP000640489">
    <property type="component" value="Unassembled WGS sequence"/>
</dbReference>
<evidence type="ECO:0000313" key="4">
    <source>
        <dbReference type="Proteomes" id="UP000640489"/>
    </source>
</evidence>
<dbReference type="EMBL" id="JADKPN010000010">
    <property type="protein sequence ID" value="MBF4764581.1"/>
    <property type="molecule type" value="Genomic_DNA"/>
</dbReference>
<comment type="caution">
    <text evidence="3">The sequence shown here is derived from an EMBL/GenBank/DDBJ whole genome shotgun (WGS) entry which is preliminary data.</text>
</comment>
<dbReference type="RefSeq" id="WP_194707771.1">
    <property type="nucleotide sequence ID" value="NZ_JADKPN010000010.1"/>
</dbReference>
<keyword evidence="2" id="KW-0472">Membrane</keyword>
<feature type="transmembrane region" description="Helical" evidence="2">
    <location>
        <begin position="42"/>
        <end position="64"/>
    </location>
</feature>
<keyword evidence="2" id="KW-1133">Transmembrane helix</keyword>